<gene>
    <name evidence="1" type="ORF">C2S53_019815</name>
</gene>
<dbReference type="AlphaFoldDB" id="A0AAD4JIV3"/>
<protein>
    <submittedName>
        <fullName evidence="1">Uncharacterized protein</fullName>
    </submittedName>
</protein>
<dbReference type="PANTHER" id="PTHR31390:SF2">
    <property type="entry name" value="EXPRESSED PROTEIN"/>
    <property type="match status" value="1"/>
</dbReference>
<organism evidence="1 2">
    <name type="scientific">Perilla frutescens var. hirtella</name>
    <name type="common">Perilla citriodora</name>
    <name type="synonym">Perilla setoyensis</name>
    <dbReference type="NCBI Taxonomy" id="608512"/>
    <lineage>
        <taxon>Eukaryota</taxon>
        <taxon>Viridiplantae</taxon>
        <taxon>Streptophyta</taxon>
        <taxon>Embryophyta</taxon>
        <taxon>Tracheophyta</taxon>
        <taxon>Spermatophyta</taxon>
        <taxon>Magnoliopsida</taxon>
        <taxon>eudicotyledons</taxon>
        <taxon>Gunneridae</taxon>
        <taxon>Pentapetalae</taxon>
        <taxon>asterids</taxon>
        <taxon>lamiids</taxon>
        <taxon>Lamiales</taxon>
        <taxon>Lamiaceae</taxon>
        <taxon>Nepetoideae</taxon>
        <taxon>Elsholtzieae</taxon>
        <taxon>Perilla</taxon>
    </lineage>
</organism>
<keyword evidence="2" id="KW-1185">Reference proteome</keyword>
<comment type="caution">
    <text evidence="1">The sequence shown here is derived from an EMBL/GenBank/DDBJ whole genome shotgun (WGS) entry which is preliminary data.</text>
</comment>
<accession>A0AAD4JIV3</accession>
<dbReference type="PANTHER" id="PTHR31390">
    <property type="entry name" value="EXPRESSED PROTEIN"/>
    <property type="match status" value="1"/>
</dbReference>
<dbReference type="Pfam" id="PF12043">
    <property type="entry name" value="DUF3527"/>
    <property type="match status" value="1"/>
</dbReference>
<evidence type="ECO:0000313" key="2">
    <source>
        <dbReference type="Proteomes" id="UP001190926"/>
    </source>
</evidence>
<evidence type="ECO:0000313" key="1">
    <source>
        <dbReference type="EMBL" id="KAH6834673.1"/>
    </source>
</evidence>
<sequence length="610" mass="67668">METPSTNLGKDGREEENAELYATESLESSQDTIVPQRCRRNIVTGKTLILNIRRSRASATCRELFLQNVHGPRNSIPKHIISFDEKYVIRCLELIRNFAVRAAAWNFTSKVDILPDHSSNLAYIESRSSSNMAIEYPLGGGTEVVVNSTGDWAIGSVSGSQTMINILKSPLLQQFGSLDQNANFVKTNLLGVREPFYSDFVGSVKAAPNLEKEVKVLDHRYASVPLHRRDASMSSTSSSFSDHSSSSGYGTSFQGMLQCTWKDGLPHHVFTVDDKREVYVADLSKVESSDAKGVDYFYTFHSRRNGKKECDIHDLDLQSIAKMRVSTSIRFSSNNSEVRETQFVLSINSDNCTGEIQTSNHAHKKKRLTKKVVDVFRPSHSYKQRSSSKLVGSGAIFEDTPLDPSEGVRDNFLDVGESCAEYKHSPNLELAAIVVKDIYHHNKEAEVGGWGLKFLKKSGNKPSLDTMIPSERSRNTGECSTSTDIIIPAGFHGGPRTKVGGPSSLVERWISGGHCDCGGWDVGCPLTILNTRSGSTDFSSRVDDFGECKSIDLFIQGSKQNLPMLKMVNIHRGLYYIHFQSTLSTLQCFAIAAAMIHSRSPLFRSKVYRT</sequence>
<name>A0AAD4JIV3_PERFH</name>
<dbReference type="Proteomes" id="UP001190926">
    <property type="component" value="Unassembled WGS sequence"/>
</dbReference>
<proteinExistence type="predicted"/>
<reference evidence="1 2" key="1">
    <citation type="journal article" date="2021" name="Nat. Commun.">
        <title>Incipient diploidization of the medicinal plant Perilla within 10,000 years.</title>
        <authorList>
            <person name="Zhang Y."/>
            <person name="Shen Q."/>
            <person name="Leng L."/>
            <person name="Zhang D."/>
            <person name="Chen S."/>
            <person name="Shi Y."/>
            <person name="Ning Z."/>
            <person name="Chen S."/>
        </authorList>
    </citation>
    <scope>NUCLEOTIDE SEQUENCE [LARGE SCALE GENOMIC DNA]</scope>
    <source>
        <strain evidence="2">cv. PC099</strain>
    </source>
</reference>
<dbReference type="EMBL" id="SDAM02000045">
    <property type="protein sequence ID" value="KAH6834673.1"/>
    <property type="molecule type" value="Genomic_DNA"/>
</dbReference>
<dbReference type="InterPro" id="IPR021916">
    <property type="entry name" value="DUF3527"/>
</dbReference>